<proteinExistence type="predicted"/>
<keyword evidence="1 3" id="KW-0853">WD repeat</keyword>
<name>A0A6A3ARQ7_HIBSY</name>
<dbReference type="InterPro" id="IPR015943">
    <property type="entry name" value="WD40/YVTN_repeat-like_dom_sf"/>
</dbReference>
<dbReference type="PANTHER" id="PTHR44376">
    <property type="entry name" value="TRANSCRIPTIONAL REGULATOR OF FILAMENTOUS GROWTH FLO8"/>
    <property type="match status" value="1"/>
</dbReference>
<evidence type="ECO:0000256" key="1">
    <source>
        <dbReference type="ARBA" id="ARBA00022574"/>
    </source>
</evidence>
<dbReference type="GO" id="GO:0003714">
    <property type="term" value="F:transcription corepressor activity"/>
    <property type="evidence" value="ECO:0007669"/>
    <property type="project" value="InterPro"/>
</dbReference>
<keyword evidence="5" id="KW-1185">Reference proteome</keyword>
<dbReference type="InterPro" id="IPR019775">
    <property type="entry name" value="WD40_repeat_CS"/>
</dbReference>
<keyword evidence="2" id="KW-0677">Repeat</keyword>
<comment type="caution">
    <text evidence="4">The sequence shown here is derived from an EMBL/GenBank/DDBJ whole genome shotgun (WGS) entry which is preliminary data.</text>
</comment>
<dbReference type="PANTHER" id="PTHR44376:SF8">
    <property type="entry name" value="TRANSCRIPTIONAL COREPRESSOR LEUNIG-LIKE"/>
    <property type="match status" value="1"/>
</dbReference>
<dbReference type="EMBL" id="VEPZ02000974">
    <property type="protein sequence ID" value="KAE8706067.1"/>
    <property type="molecule type" value="Genomic_DNA"/>
</dbReference>
<accession>A0A6A3ARQ7</accession>
<gene>
    <name evidence="4" type="ORF">F3Y22_tig00110407pilonHSYRG00021</name>
</gene>
<dbReference type="SUPFAM" id="SSF50978">
    <property type="entry name" value="WD40 repeat-like"/>
    <property type="match status" value="1"/>
</dbReference>
<dbReference type="Pfam" id="PF00400">
    <property type="entry name" value="WD40"/>
    <property type="match status" value="1"/>
</dbReference>
<dbReference type="PROSITE" id="PS00678">
    <property type="entry name" value="WD_REPEATS_1"/>
    <property type="match status" value="1"/>
</dbReference>
<dbReference type="Proteomes" id="UP000436088">
    <property type="component" value="Unassembled WGS sequence"/>
</dbReference>
<evidence type="ECO:0000256" key="3">
    <source>
        <dbReference type="PROSITE-ProRule" id="PRU00221"/>
    </source>
</evidence>
<evidence type="ECO:0000256" key="2">
    <source>
        <dbReference type="ARBA" id="ARBA00022737"/>
    </source>
</evidence>
<protein>
    <submittedName>
        <fullName evidence="4">Uncharacterized protein</fullName>
    </submittedName>
</protein>
<dbReference type="InterPro" id="IPR044716">
    <property type="entry name" value="LEUNIG-like"/>
</dbReference>
<reference evidence="4" key="1">
    <citation type="submission" date="2019-09" db="EMBL/GenBank/DDBJ databases">
        <title>Draft genome information of white flower Hibiscus syriacus.</title>
        <authorList>
            <person name="Kim Y.-M."/>
        </authorList>
    </citation>
    <scope>NUCLEOTIDE SEQUENCE [LARGE SCALE GENOMIC DNA]</scope>
    <source>
        <strain evidence="4">YM2019G1</strain>
    </source>
</reference>
<dbReference type="InterPro" id="IPR036322">
    <property type="entry name" value="WD40_repeat_dom_sf"/>
</dbReference>
<dbReference type="InterPro" id="IPR001680">
    <property type="entry name" value="WD40_rpt"/>
</dbReference>
<dbReference type="PROSITE" id="PS50082">
    <property type="entry name" value="WD_REPEATS_2"/>
    <property type="match status" value="1"/>
</dbReference>
<dbReference type="Gene3D" id="2.130.10.10">
    <property type="entry name" value="YVTN repeat-like/Quinoprotein amine dehydrogenase"/>
    <property type="match status" value="1"/>
</dbReference>
<feature type="repeat" description="WD" evidence="3">
    <location>
        <begin position="82"/>
        <end position="124"/>
    </location>
</feature>
<evidence type="ECO:0000313" key="4">
    <source>
        <dbReference type="EMBL" id="KAE8706067.1"/>
    </source>
</evidence>
<dbReference type="AlphaFoldDB" id="A0A6A3ARQ7"/>
<evidence type="ECO:0000313" key="5">
    <source>
        <dbReference type="Proteomes" id="UP000436088"/>
    </source>
</evidence>
<dbReference type="SMART" id="SM00320">
    <property type="entry name" value="WD40"/>
    <property type="match status" value="3"/>
</dbReference>
<organism evidence="4 5">
    <name type="scientific">Hibiscus syriacus</name>
    <name type="common">Rose of Sharon</name>
    <dbReference type="NCBI Taxonomy" id="106335"/>
    <lineage>
        <taxon>Eukaryota</taxon>
        <taxon>Viridiplantae</taxon>
        <taxon>Streptophyta</taxon>
        <taxon>Embryophyta</taxon>
        <taxon>Tracheophyta</taxon>
        <taxon>Spermatophyta</taxon>
        <taxon>Magnoliopsida</taxon>
        <taxon>eudicotyledons</taxon>
        <taxon>Gunneridae</taxon>
        <taxon>Pentapetalae</taxon>
        <taxon>rosids</taxon>
        <taxon>malvids</taxon>
        <taxon>Malvales</taxon>
        <taxon>Malvaceae</taxon>
        <taxon>Malvoideae</taxon>
        <taxon>Hibiscus</taxon>
    </lineage>
</organism>
<sequence>MMMMMLRSITGVGFTFEEVSYLHSSKSKVLSCHFSSNGKFLESAGHEKKAGLTWNLETLDFVRTLEGHSLLITDPSKSLFKLARHAEKVLSLDFHPRKVDLLCSCDNNNEIRLWNINQRACINVSKEATKQVRFQPELGKLIATASGNVVNVIDIETNKPQFCLKIDSLSMGMTKMYFQFAGIHVASILPPSVKTVHECGQYPGENAYMTCAQQATSSSPAHFILRNRNSWSLVATR</sequence>